<dbReference type="RefSeq" id="WP_273953477.1">
    <property type="nucleotide sequence ID" value="NZ_JAQSIP010000011.1"/>
</dbReference>
<organism evidence="1 2">
    <name type="scientific">Curvibacter cyanobacteriorum</name>
    <dbReference type="NCBI Taxonomy" id="3026422"/>
    <lineage>
        <taxon>Bacteria</taxon>
        <taxon>Pseudomonadati</taxon>
        <taxon>Pseudomonadota</taxon>
        <taxon>Betaproteobacteria</taxon>
        <taxon>Burkholderiales</taxon>
        <taxon>Comamonadaceae</taxon>
        <taxon>Curvibacter</taxon>
    </lineage>
</organism>
<sequence length="288" mass="30150">MTYALTSTDPSTSATTGSFYTRTYTGFQADGSFLQTTTFSNAQRQTRSMTTDGKWTSNTAMTADGKCTNSVPVNTVGSALTVGQSWSVSYTQTCQSNLTTVATLAGSVNGIESVTTPAGTFNAYKVVQTETGSQTSVGNTTSSYEKRATCWREVHMLQDVACDEVVTSTSATGLVTSTQNSSKLIGMSVTKFAGSVPTVARFAGSWSIALRVPQSITYCSAVANETGALKGSCMGALRDLVGTVDVNGSWHATRLGSSPSDSYDGTANTLAISNTQTNNGMSWTAQHD</sequence>
<dbReference type="Proteomes" id="UP001528673">
    <property type="component" value="Unassembled WGS sequence"/>
</dbReference>
<reference evidence="1 2" key="1">
    <citation type="submission" date="2023-02" db="EMBL/GenBank/DDBJ databases">
        <title>Bacterial whole genomic sequence of Curvibacter sp. HBC61.</title>
        <authorList>
            <person name="Le V."/>
            <person name="Ko S.-R."/>
            <person name="Ahn C.-Y."/>
            <person name="Oh H.-M."/>
        </authorList>
    </citation>
    <scope>NUCLEOTIDE SEQUENCE [LARGE SCALE GENOMIC DNA]</scope>
    <source>
        <strain evidence="1 2">HBC61</strain>
    </source>
</reference>
<gene>
    <name evidence="1" type="ORF">PSQ40_19085</name>
</gene>
<proteinExistence type="predicted"/>
<keyword evidence="2" id="KW-1185">Reference proteome</keyword>
<evidence type="ECO:0000313" key="2">
    <source>
        <dbReference type="Proteomes" id="UP001528673"/>
    </source>
</evidence>
<dbReference type="Gene3D" id="2.40.360.20">
    <property type="match status" value="1"/>
</dbReference>
<comment type="caution">
    <text evidence="1">The sequence shown here is derived from an EMBL/GenBank/DDBJ whole genome shotgun (WGS) entry which is preliminary data.</text>
</comment>
<name>A0ABT5N2Z5_9BURK</name>
<accession>A0ABT5N2Z5</accession>
<evidence type="ECO:0000313" key="1">
    <source>
        <dbReference type="EMBL" id="MDD0840690.1"/>
    </source>
</evidence>
<dbReference type="EMBL" id="JAQSIP010000011">
    <property type="protein sequence ID" value="MDD0840690.1"/>
    <property type="molecule type" value="Genomic_DNA"/>
</dbReference>
<protein>
    <submittedName>
        <fullName evidence="1">Uncharacterized protein</fullName>
    </submittedName>
</protein>